<comment type="caution">
    <text evidence="17">Lacks conserved residue(s) required for the propagation of feature annotation.</text>
</comment>
<dbReference type="RefSeq" id="WP_015323572.1">
    <property type="nucleotide sequence ID" value="NC_019977.1"/>
</dbReference>
<protein>
    <recommendedName>
        <fullName evidence="5 17">Riboflavin kinase</fullName>
        <shortName evidence="17">RFK</shortName>
        <ecNumber evidence="4 17">2.7.1.161</ecNumber>
    </recommendedName>
    <alternativeName>
        <fullName evidence="14 17">CTP-dependent riboflavin kinase</fullName>
    </alternativeName>
    <alternativeName>
        <fullName evidence="15 17">CTP:riboflavin 5'-phosphotransferase</fullName>
    </alternativeName>
    <alternativeName>
        <fullName evidence="13 17">Flavokinase</fullName>
    </alternativeName>
</protein>
<dbReference type="PANTHER" id="PTHR40706">
    <property type="entry name" value="RIBOFLAVIN KINASE"/>
    <property type="match status" value="1"/>
</dbReference>
<sequence length="224" mass="25268">MYVAEPLKKLALLGATKNLIKISSAEFAQYTTTSSKTAARLLKKLEDDRYIERRLVPGGQKIILTCNGIELLRKEYDEYQRIFCGDGEDIELYGQVVAGLGEGQYYISQNSYMLQFSEKLGFQPFPGTLNIKLNENSVSILQRMDCIQPVCIQGFNDAERTFGAGKCYPIKIDGVKSAIIVPERTHYPTNLLEIIAPVNLREKLHLKDGDEVKIVVEKKDKREG</sequence>
<dbReference type="OrthoDB" id="30955at2157"/>
<feature type="domain" description="Riboflavin kinase" evidence="18">
    <location>
        <begin position="96"/>
        <end position="216"/>
    </location>
</feature>
<dbReference type="Gene3D" id="2.40.30.30">
    <property type="entry name" value="Riboflavin kinase-like"/>
    <property type="match status" value="1"/>
</dbReference>
<dbReference type="KEGG" id="mhz:Metho_0115"/>
<evidence type="ECO:0000313" key="19">
    <source>
        <dbReference type="EMBL" id="AGB48403.1"/>
    </source>
</evidence>
<evidence type="ECO:0000256" key="13">
    <source>
        <dbReference type="ARBA" id="ARBA00029789"/>
    </source>
</evidence>
<evidence type="ECO:0000256" key="3">
    <source>
        <dbReference type="ARBA" id="ARBA00006428"/>
    </source>
</evidence>
<dbReference type="InterPro" id="IPR023465">
    <property type="entry name" value="Riboflavin_kinase_dom_sf"/>
</dbReference>
<comment type="similarity">
    <text evidence="3 17">Belongs to the archaeal riboflavin kinase family.</text>
</comment>
<dbReference type="InterPro" id="IPR023470">
    <property type="entry name" value="Riboflavin_kinase_archaeal"/>
</dbReference>
<feature type="binding site" evidence="17">
    <location>
        <position position="193"/>
    </location>
    <ligand>
        <name>FMN</name>
        <dbReference type="ChEBI" id="CHEBI:58210"/>
    </ligand>
</feature>
<dbReference type="Pfam" id="PF01982">
    <property type="entry name" value="CTP-dep_RFKase"/>
    <property type="match status" value="1"/>
</dbReference>
<evidence type="ECO:0000256" key="6">
    <source>
        <dbReference type="ARBA" id="ARBA00022630"/>
    </source>
</evidence>
<comment type="catalytic activity">
    <reaction evidence="16 17">
        <text>riboflavin + CTP = CDP + FMN + H(+)</text>
        <dbReference type="Rhea" id="RHEA:25021"/>
        <dbReference type="ChEBI" id="CHEBI:15378"/>
        <dbReference type="ChEBI" id="CHEBI:37563"/>
        <dbReference type="ChEBI" id="CHEBI:57986"/>
        <dbReference type="ChEBI" id="CHEBI:58069"/>
        <dbReference type="ChEBI" id="CHEBI:58210"/>
        <dbReference type="EC" id="2.7.1.161"/>
    </reaction>
</comment>
<comment type="cofactor">
    <cofactor evidence="17">
        <name>Mg(2+)</name>
        <dbReference type="ChEBI" id="CHEBI:18420"/>
    </cofactor>
    <text evidence="17">Binds 1 Mg(2+) ion per subunit.</text>
</comment>
<dbReference type="InterPro" id="IPR036388">
    <property type="entry name" value="WH-like_DNA-bd_sf"/>
</dbReference>
<evidence type="ECO:0000256" key="7">
    <source>
        <dbReference type="ARBA" id="ARBA00022643"/>
    </source>
</evidence>
<keyword evidence="9 17" id="KW-0479">Metal-binding</keyword>
<comment type="function">
    <text evidence="1 17">Catalyzes the CTP-dependent phosphorylation of riboflavin (vitamin B2) to form flavin mononucleotide (FMN).</text>
</comment>
<gene>
    <name evidence="17" type="primary">ribK</name>
    <name evidence="19" type="ordered locus">Metho_0115</name>
</gene>
<dbReference type="HOGENOM" id="CLU_088476_0_0_2"/>
<evidence type="ECO:0000256" key="10">
    <source>
        <dbReference type="ARBA" id="ARBA00022741"/>
    </source>
</evidence>
<dbReference type="GO" id="GO:0000166">
    <property type="term" value="F:nucleotide binding"/>
    <property type="evidence" value="ECO:0007669"/>
    <property type="project" value="UniProtKB-UniRule"/>
</dbReference>
<evidence type="ECO:0000256" key="4">
    <source>
        <dbReference type="ARBA" id="ARBA00011987"/>
    </source>
</evidence>
<comment type="pathway">
    <text evidence="2 17">Cofactor biosynthesis; FMN biosynthesis; FMN from riboflavin (CTP route): step 1/1.</text>
</comment>
<dbReference type="Gene3D" id="1.10.10.10">
    <property type="entry name" value="Winged helix-like DNA-binding domain superfamily/Winged helix DNA-binding domain"/>
    <property type="match status" value="1"/>
</dbReference>
<organism evidence="19 20">
    <name type="scientific">Methanomethylovorans hollandica (strain DSM 15978 / NBRC 107637 / DMS1)</name>
    <dbReference type="NCBI Taxonomy" id="867904"/>
    <lineage>
        <taxon>Archaea</taxon>
        <taxon>Methanobacteriati</taxon>
        <taxon>Methanobacteriota</taxon>
        <taxon>Stenosarchaea group</taxon>
        <taxon>Methanomicrobia</taxon>
        <taxon>Methanosarcinales</taxon>
        <taxon>Methanosarcinaceae</taxon>
        <taxon>Methanomethylovorans</taxon>
    </lineage>
</organism>
<dbReference type="InterPro" id="IPR039063">
    <property type="entry name" value="RibK_CTP-dep"/>
</dbReference>
<reference evidence="20" key="1">
    <citation type="submission" date="2012-02" db="EMBL/GenBank/DDBJ databases">
        <title>Complete sequence of chromosome of Methanomethylovorans hollandica DSM 15978.</title>
        <authorList>
            <person name="Lucas S."/>
            <person name="Copeland A."/>
            <person name="Lapidus A."/>
            <person name="Glavina del Rio T."/>
            <person name="Dalin E."/>
            <person name="Tice H."/>
            <person name="Bruce D."/>
            <person name="Goodwin L."/>
            <person name="Pitluck S."/>
            <person name="Peters L."/>
            <person name="Mikhailova N."/>
            <person name="Held B."/>
            <person name="Kyrpides N."/>
            <person name="Mavromatis K."/>
            <person name="Ivanova N."/>
            <person name="Brettin T."/>
            <person name="Detter J.C."/>
            <person name="Han C."/>
            <person name="Larimer F."/>
            <person name="Land M."/>
            <person name="Hauser L."/>
            <person name="Markowitz V."/>
            <person name="Cheng J.-F."/>
            <person name="Hugenholtz P."/>
            <person name="Woyke T."/>
            <person name="Wu D."/>
            <person name="Spring S."/>
            <person name="Schroeder M."/>
            <person name="Brambilla E."/>
            <person name="Klenk H.-P."/>
            <person name="Eisen J.A."/>
        </authorList>
    </citation>
    <scope>NUCLEOTIDE SEQUENCE [LARGE SCALE GENOMIC DNA]</scope>
    <source>
        <strain evidence="20">DSM 15978 / NBRC 107637 / DMS1</strain>
    </source>
</reference>
<proteinExistence type="inferred from homology"/>
<evidence type="ECO:0000256" key="2">
    <source>
        <dbReference type="ARBA" id="ARBA00005219"/>
    </source>
</evidence>
<evidence type="ECO:0000256" key="17">
    <source>
        <dbReference type="HAMAP-Rule" id="MF_01285"/>
    </source>
</evidence>
<keyword evidence="10 17" id="KW-0547">Nucleotide-binding</keyword>
<feature type="binding site" evidence="17">
    <location>
        <begin position="99"/>
        <end position="104"/>
    </location>
    <ligand>
        <name>CDP</name>
        <dbReference type="ChEBI" id="CHEBI:58069"/>
    </ligand>
</feature>
<dbReference type="SUPFAM" id="SSF82114">
    <property type="entry name" value="Riboflavin kinase-like"/>
    <property type="match status" value="1"/>
</dbReference>
<keyword evidence="20" id="KW-1185">Reference proteome</keyword>
<dbReference type="GO" id="GO:0008531">
    <property type="term" value="F:riboflavin kinase activity"/>
    <property type="evidence" value="ECO:0007669"/>
    <property type="project" value="InterPro"/>
</dbReference>
<keyword evidence="7 17" id="KW-0288">FMN</keyword>
<dbReference type="InterPro" id="IPR023602">
    <property type="entry name" value="Riboflavin_kinase_CTP-dep"/>
</dbReference>
<dbReference type="HAMAP" id="MF_01285">
    <property type="entry name" value="Riboflavin_kinase"/>
    <property type="match status" value="1"/>
</dbReference>
<dbReference type="GO" id="GO:0000287">
    <property type="term" value="F:magnesium ion binding"/>
    <property type="evidence" value="ECO:0007669"/>
    <property type="project" value="UniProtKB-UniRule"/>
</dbReference>
<accession>U3GK80</accession>
<feature type="binding site" evidence="17">
    <location>
        <position position="128"/>
    </location>
    <ligand>
        <name>Mg(2+)</name>
        <dbReference type="ChEBI" id="CHEBI:18420"/>
    </ligand>
</feature>
<dbReference type="AlphaFoldDB" id="U3GK80"/>
<evidence type="ECO:0000256" key="1">
    <source>
        <dbReference type="ARBA" id="ARBA00003072"/>
    </source>
</evidence>
<dbReference type="NCBIfam" id="NF010762">
    <property type="entry name" value="PRK14165.1"/>
    <property type="match status" value="1"/>
</dbReference>
<name>U3GK80_METHD</name>
<evidence type="ECO:0000256" key="15">
    <source>
        <dbReference type="ARBA" id="ARBA00033116"/>
    </source>
</evidence>
<evidence type="ECO:0000259" key="18">
    <source>
        <dbReference type="Pfam" id="PF01982"/>
    </source>
</evidence>
<keyword evidence="12 17" id="KW-0460">Magnesium</keyword>
<keyword evidence="8 17" id="KW-0808">Transferase</keyword>
<dbReference type="UniPathway" id="UPA00276">
    <property type="reaction ID" value="UER00929"/>
</dbReference>
<feature type="binding site" evidence="17">
    <location>
        <position position="130"/>
    </location>
    <ligand>
        <name>Mg(2+)</name>
        <dbReference type="ChEBI" id="CHEBI:18420"/>
    </ligand>
</feature>
<evidence type="ECO:0000256" key="11">
    <source>
        <dbReference type="ARBA" id="ARBA00022777"/>
    </source>
</evidence>
<evidence type="ECO:0000256" key="9">
    <source>
        <dbReference type="ARBA" id="ARBA00022723"/>
    </source>
</evidence>
<evidence type="ECO:0000256" key="14">
    <source>
        <dbReference type="ARBA" id="ARBA00030544"/>
    </source>
</evidence>
<keyword evidence="11 17" id="KW-0418">Kinase</keyword>
<dbReference type="STRING" id="867904.Metho_0115"/>
<dbReference type="EMBL" id="CP003362">
    <property type="protein sequence ID" value="AGB48403.1"/>
    <property type="molecule type" value="Genomic_DNA"/>
</dbReference>
<keyword evidence="6 17" id="KW-0285">Flavoprotein</keyword>
<evidence type="ECO:0000256" key="5">
    <source>
        <dbReference type="ARBA" id="ARBA00017394"/>
    </source>
</evidence>
<dbReference type="InterPro" id="IPR036390">
    <property type="entry name" value="WH_DNA-bd_sf"/>
</dbReference>
<feature type="binding site" evidence="17">
    <location>
        <position position="185"/>
    </location>
    <ligand>
        <name>FMN</name>
        <dbReference type="ChEBI" id="CHEBI:58210"/>
    </ligand>
</feature>
<evidence type="ECO:0000256" key="12">
    <source>
        <dbReference type="ARBA" id="ARBA00022842"/>
    </source>
</evidence>
<dbReference type="SUPFAM" id="SSF46785">
    <property type="entry name" value="Winged helix' DNA-binding domain"/>
    <property type="match status" value="1"/>
</dbReference>
<evidence type="ECO:0000313" key="20">
    <source>
        <dbReference type="Proteomes" id="UP000010866"/>
    </source>
</evidence>
<dbReference type="GO" id="GO:0009231">
    <property type="term" value="P:riboflavin biosynthetic process"/>
    <property type="evidence" value="ECO:0007669"/>
    <property type="project" value="InterPro"/>
</dbReference>
<dbReference type="PANTHER" id="PTHR40706:SF1">
    <property type="entry name" value="RIBOFLAVIN KINASE"/>
    <property type="match status" value="1"/>
</dbReference>
<dbReference type="EC" id="2.7.1.161" evidence="4 17"/>
<dbReference type="Proteomes" id="UP000010866">
    <property type="component" value="Chromosome"/>
</dbReference>
<dbReference type="GO" id="GO:0009398">
    <property type="term" value="P:FMN biosynthetic process"/>
    <property type="evidence" value="ECO:0007669"/>
    <property type="project" value="UniProtKB-UniRule"/>
</dbReference>
<evidence type="ECO:0000256" key="16">
    <source>
        <dbReference type="ARBA" id="ARBA00047857"/>
    </source>
</evidence>
<dbReference type="GeneID" id="14407976"/>
<feature type="binding site" evidence="17">
    <location>
        <begin position="198"/>
        <end position="201"/>
    </location>
    <ligand>
        <name>CDP</name>
        <dbReference type="ChEBI" id="CHEBI:58069"/>
    </ligand>
</feature>
<evidence type="ECO:0000256" key="8">
    <source>
        <dbReference type="ARBA" id="ARBA00022679"/>
    </source>
</evidence>